<dbReference type="Proteomes" id="UP000577346">
    <property type="component" value="Unassembled WGS sequence"/>
</dbReference>
<dbReference type="Pfam" id="PF06411">
    <property type="entry name" value="HdeA"/>
    <property type="match status" value="1"/>
</dbReference>
<sequence>MKFVALALLLCVGAADAQAAVNGRFRQLGIGTMGCGEFVRAANDNIIQDGVGIWLSGYFTAYNNVKDGNDDVTKKTGPDDWTLWIQRWCQQNPLNNVGSGAEALLMTLRADAIHLPSAHKGR</sequence>
<evidence type="ECO:0000256" key="1">
    <source>
        <dbReference type="SAM" id="SignalP"/>
    </source>
</evidence>
<protein>
    <submittedName>
        <fullName evidence="2">Uncharacterized protein</fullName>
    </submittedName>
</protein>
<evidence type="ECO:0000313" key="3">
    <source>
        <dbReference type="Proteomes" id="UP000577346"/>
    </source>
</evidence>
<evidence type="ECO:0000313" key="2">
    <source>
        <dbReference type="EMBL" id="MBA6149128.1"/>
    </source>
</evidence>
<name>A0A7W2R036_9PSED</name>
<gene>
    <name evidence="2" type="ORF">H4C15_16670</name>
</gene>
<feature type="signal peptide" evidence="1">
    <location>
        <begin position="1"/>
        <end position="19"/>
    </location>
</feature>
<proteinExistence type="predicted"/>
<dbReference type="EMBL" id="JACGDA010000036">
    <property type="protein sequence ID" value="MBA6149128.1"/>
    <property type="molecule type" value="Genomic_DNA"/>
</dbReference>
<comment type="caution">
    <text evidence="2">The sequence shown here is derived from an EMBL/GenBank/DDBJ whole genome shotgun (WGS) entry which is preliminary data.</text>
</comment>
<organism evidence="2 3">
    <name type="scientific">Pseudomonas juntendi</name>
    <dbReference type="NCBI Taxonomy" id="2666183"/>
    <lineage>
        <taxon>Bacteria</taxon>
        <taxon>Pseudomonadati</taxon>
        <taxon>Pseudomonadota</taxon>
        <taxon>Gammaproteobacteria</taxon>
        <taxon>Pseudomonadales</taxon>
        <taxon>Pseudomonadaceae</taxon>
        <taxon>Pseudomonas</taxon>
    </lineage>
</organism>
<dbReference type="AlphaFoldDB" id="A0A7W2R036"/>
<reference evidence="2 3" key="1">
    <citation type="submission" date="2020-07" db="EMBL/GenBank/DDBJ databases">
        <title>Diversity of carbapenemase encoding genes among Pseudomonas putida group clinical isolates in a tertiary Brazilian hospital.</title>
        <authorList>
            <person name="Alberto-Lei F."/>
            <person name="Nodari C.S."/>
            <person name="Streling A.P."/>
            <person name="Paulino J.T."/>
            <person name="Bessa-Neto F.O."/>
            <person name="Cayo R."/>
            <person name="Gales A.C."/>
        </authorList>
    </citation>
    <scope>NUCLEOTIDE SEQUENCE [LARGE SCALE GENOMIC DNA]</scope>
    <source>
        <strain evidence="2 3">11213</strain>
    </source>
</reference>
<accession>A0A7W2R036</accession>
<keyword evidence="1" id="KW-0732">Signal</keyword>
<feature type="chain" id="PRO_5031163477" evidence="1">
    <location>
        <begin position="20"/>
        <end position="122"/>
    </location>
</feature>
<dbReference type="InterPro" id="IPR010486">
    <property type="entry name" value="HNS-dep_expression_A/B"/>
</dbReference>
<dbReference type="RefSeq" id="WP_182336741.1">
    <property type="nucleotide sequence ID" value="NZ_JACGDA010000036.1"/>
</dbReference>